<dbReference type="AlphaFoldDB" id="A0A4S4EJU4"/>
<accession>A0A4S4EJU4</accession>
<feature type="compositionally biased region" description="Basic and acidic residues" evidence="1">
    <location>
        <begin position="257"/>
        <end position="266"/>
    </location>
</feature>
<evidence type="ECO:0000313" key="2">
    <source>
        <dbReference type="EMBL" id="THG16833.1"/>
    </source>
</evidence>
<keyword evidence="3" id="KW-1185">Reference proteome</keyword>
<sequence length="306" mass="34293">MIRIDCTQMDLGGGRGNNNTYNTNDNGGEDRKIMVVVIMKGFYNNNNNDDEDDSCERVANGGHGSGGGSSSGDDGGSSSDGDKYEVITLYGEVVSSIKVSLKISPQHVEVNLSEVKGYEKHVIVELMQETINRLAKKALQCNKDNCRVIILYEADKLSADALLYIKWQLGRHKGCSKVFFCCSDASKLQPIMSLCTVVKLLPPSNEEIVKVLEFIAKQEGIELPHQLADKIAINAKNNLRQAIRSLEATWQAKDPDWSEIERAERREKKRKTERKRKRRERKRELKAREGRSPPPPPPLPISDLLL</sequence>
<gene>
    <name evidence="2" type="ORF">TEA_003756</name>
</gene>
<feature type="compositionally biased region" description="Gly residues" evidence="1">
    <location>
        <begin position="61"/>
        <end position="75"/>
    </location>
</feature>
<evidence type="ECO:0000313" key="3">
    <source>
        <dbReference type="Proteomes" id="UP000306102"/>
    </source>
</evidence>
<dbReference type="PANTHER" id="PTHR11669:SF52">
    <property type="entry name" value="OS10G0574500 PROTEIN"/>
    <property type="match status" value="1"/>
</dbReference>
<feature type="region of interest" description="Disordered" evidence="1">
    <location>
        <begin position="48"/>
        <end position="80"/>
    </location>
</feature>
<dbReference type="EMBL" id="SDRB02003825">
    <property type="protein sequence ID" value="THG16833.1"/>
    <property type="molecule type" value="Genomic_DNA"/>
</dbReference>
<dbReference type="GO" id="GO:0006261">
    <property type="term" value="P:DNA-templated DNA replication"/>
    <property type="evidence" value="ECO:0007669"/>
    <property type="project" value="TreeGrafter"/>
</dbReference>
<feature type="compositionally biased region" description="Basic and acidic residues" evidence="1">
    <location>
        <begin position="282"/>
        <end position="291"/>
    </location>
</feature>
<dbReference type="Pfam" id="PF21960">
    <property type="entry name" value="RCF1-5-like_lid"/>
    <property type="match status" value="1"/>
</dbReference>
<comment type="caution">
    <text evidence="2">The sequence shown here is derived from an EMBL/GenBank/DDBJ whole genome shotgun (WGS) entry which is preliminary data.</text>
</comment>
<dbReference type="InterPro" id="IPR050238">
    <property type="entry name" value="DNA_Rep/Repair_Clamp_Loader"/>
</dbReference>
<protein>
    <recommendedName>
        <fullName evidence="4">Replication factor C C-terminal domain-containing protein</fullName>
    </recommendedName>
</protein>
<dbReference type="InterPro" id="IPR027417">
    <property type="entry name" value="P-loop_NTPase"/>
</dbReference>
<feature type="compositionally biased region" description="Basic residues" evidence="1">
    <location>
        <begin position="267"/>
        <end position="281"/>
    </location>
</feature>
<evidence type="ECO:0008006" key="4">
    <source>
        <dbReference type="Google" id="ProtNLM"/>
    </source>
</evidence>
<name>A0A4S4EJU4_CAMSN</name>
<dbReference type="GO" id="GO:0006281">
    <property type="term" value="P:DNA repair"/>
    <property type="evidence" value="ECO:0007669"/>
    <property type="project" value="TreeGrafter"/>
</dbReference>
<dbReference type="STRING" id="542762.A0A4S4EJU4"/>
<dbReference type="GO" id="GO:0005634">
    <property type="term" value="C:nucleus"/>
    <property type="evidence" value="ECO:0007669"/>
    <property type="project" value="TreeGrafter"/>
</dbReference>
<dbReference type="Gene3D" id="3.40.50.300">
    <property type="entry name" value="P-loop containing nucleotide triphosphate hydrolases"/>
    <property type="match status" value="1"/>
</dbReference>
<proteinExistence type="predicted"/>
<feature type="region of interest" description="Disordered" evidence="1">
    <location>
        <begin position="257"/>
        <end position="306"/>
    </location>
</feature>
<dbReference type="GO" id="GO:0005663">
    <property type="term" value="C:DNA replication factor C complex"/>
    <property type="evidence" value="ECO:0007669"/>
    <property type="project" value="TreeGrafter"/>
</dbReference>
<dbReference type="PANTHER" id="PTHR11669">
    <property type="entry name" value="REPLICATION FACTOR C / DNA POLYMERASE III GAMMA-TAU SUBUNIT"/>
    <property type="match status" value="1"/>
</dbReference>
<reference evidence="2 3" key="1">
    <citation type="journal article" date="2018" name="Proc. Natl. Acad. Sci. U.S.A.">
        <title>Draft genome sequence of Camellia sinensis var. sinensis provides insights into the evolution of the tea genome and tea quality.</title>
        <authorList>
            <person name="Wei C."/>
            <person name="Yang H."/>
            <person name="Wang S."/>
            <person name="Zhao J."/>
            <person name="Liu C."/>
            <person name="Gao L."/>
            <person name="Xia E."/>
            <person name="Lu Y."/>
            <person name="Tai Y."/>
            <person name="She G."/>
            <person name="Sun J."/>
            <person name="Cao H."/>
            <person name="Tong W."/>
            <person name="Gao Q."/>
            <person name="Li Y."/>
            <person name="Deng W."/>
            <person name="Jiang X."/>
            <person name="Wang W."/>
            <person name="Chen Q."/>
            <person name="Zhang S."/>
            <person name="Li H."/>
            <person name="Wu J."/>
            <person name="Wang P."/>
            <person name="Li P."/>
            <person name="Shi C."/>
            <person name="Zheng F."/>
            <person name="Jian J."/>
            <person name="Huang B."/>
            <person name="Shan D."/>
            <person name="Shi M."/>
            <person name="Fang C."/>
            <person name="Yue Y."/>
            <person name="Li F."/>
            <person name="Li D."/>
            <person name="Wei S."/>
            <person name="Han B."/>
            <person name="Jiang C."/>
            <person name="Yin Y."/>
            <person name="Xia T."/>
            <person name="Zhang Z."/>
            <person name="Bennetzen J.L."/>
            <person name="Zhao S."/>
            <person name="Wan X."/>
        </authorList>
    </citation>
    <scope>NUCLEOTIDE SEQUENCE [LARGE SCALE GENOMIC DNA]</scope>
    <source>
        <strain evidence="3">cv. Shuchazao</strain>
        <tissue evidence="2">Leaf</tissue>
    </source>
</reference>
<dbReference type="GO" id="GO:0003689">
    <property type="term" value="F:DNA clamp loader activity"/>
    <property type="evidence" value="ECO:0007669"/>
    <property type="project" value="TreeGrafter"/>
</dbReference>
<dbReference type="SUPFAM" id="SSF52540">
    <property type="entry name" value="P-loop containing nucleoside triphosphate hydrolases"/>
    <property type="match status" value="1"/>
</dbReference>
<evidence type="ECO:0000256" key="1">
    <source>
        <dbReference type="SAM" id="MobiDB-lite"/>
    </source>
</evidence>
<dbReference type="Gene3D" id="1.10.8.60">
    <property type="match status" value="1"/>
</dbReference>
<dbReference type="FunFam" id="1.10.8.60:FF:000030">
    <property type="entry name" value="replication factor C subunit 3"/>
    <property type="match status" value="1"/>
</dbReference>
<organism evidence="2 3">
    <name type="scientific">Camellia sinensis var. sinensis</name>
    <name type="common">China tea</name>
    <dbReference type="NCBI Taxonomy" id="542762"/>
    <lineage>
        <taxon>Eukaryota</taxon>
        <taxon>Viridiplantae</taxon>
        <taxon>Streptophyta</taxon>
        <taxon>Embryophyta</taxon>
        <taxon>Tracheophyta</taxon>
        <taxon>Spermatophyta</taxon>
        <taxon>Magnoliopsida</taxon>
        <taxon>eudicotyledons</taxon>
        <taxon>Gunneridae</taxon>
        <taxon>Pentapetalae</taxon>
        <taxon>asterids</taxon>
        <taxon>Ericales</taxon>
        <taxon>Theaceae</taxon>
        <taxon>Camellia</taxon>
    </lineage>
</organism>
<dbReference type="Proteomes" id="UP000306102">
    <property type="component" value="Unassembled WGS sequence"/>
</dbReference>